<dbReference type="PANTHER" id="PTHR40453:SF1">
    <property type="entry name" value="PROTEIN YOEF"/>
    <property type="match status" value="1"/>
</dbReference>
<dbReference type="NCBIfam" id="TIGR02528">
    <property type="entry name" value="EutP"/>
    <property type="match status" value="1"/>
</dbReference>
<protein>
    <submittedName>
        <fullName evidence="2">Ethanolamine utilization protein EutP</fullName>
    </submittedName>
</protein>
<dbReference type="InterPro" id="IPR027417">
    <property type="entry name" value="P-loop_NTPase"/>
</dbReference>
<dbReference type="RefSeq" id="WP_092070150.1">
    <property type="nucleotide sequence ID" value="NZ_FNHB01000002.1"/>
</dbReference>
<evidence type="ECO:0000313" key="3">
    <source>
        <dbReference type="Proteomes" id="UP000214880"/>
    </source>
</evidence>
<dbReference type="InterPro" id="IPR012381">
    <property type="entry name" value="EutP_PduV"/>
</dbReference>
<name>A0A1G9Q7M9_9FIRM</name>
<evidence type="ECO:0000256" key="1">
    <source>
        <dbReference type="PIRNR" id="PIRNR036409"/>
    </source>
</evidence>
<dbReference type="Pfam" id="PF10662">
    <property type="entry name" value="PduV-EutP"/>
    <property type="match status" value="1"/>
</dbReference>
<dbReference type="CDD" id="cd00882">
    <property type="entry name" value="Ras_like_GTPase"/>
    <property type="match status" value="1"/>
</dbReference>
<proteinExistence type="inferred from homology"/>
<dbReference type="Gene3D" id="3.40.50.300">
    <property type="entry name" value="P-loop containing nucleotide triphosphate hydrolases"/>
    <property type="match status" value="1"/>
</dbReference>
<dbReference type="PIRSF" id="PIRSF036409">
    <property type="entry name" value="EutP_PduV"/>
    <property type="match status" value="1"/>
</dbReference>
<dbReference type="Proteomes" id="UP000214880">
    <property type="component" value="Unassembled WGS sequence"/>
</dbReference>
<accession>A0A1G9Q7M9</accession>
<dbReference type="OrthoDB" id="6179at2"/>
<dbReference type="STRING" id="146817.SAMN04488502_10269"/>
<evidence type="ECO:0000313" key="2">
    <source>
        <dbReference type="EMBL" id="SDM06953.1"/>
    </source>
</evidence>
<dbReference type="EMBL" id="FNHB01000002">
    <property type="protein sequence ID" value="SDM06953.1"/>
    <property type="molecule type" value="Genomic_DNA"/>
</dbReference>
<keyword evidence="3" id="KW-1185">Reference proteome</keyword>
<dbReference type="GO" id="GO:0006576">
    <property type="term" value="P:biogenic amine metabolic process"/>
    <property type="evidence" value="ECO:0007669"/>
    <property type="project" value="InterPro"/>
</dbReference>
<comment type="similarity">
    <text evidence="1">Belongs to the EutP/PduV family.</text>
</comment>
<dbReference type="AlphaFoldDB" id="A0A1G9Q7M9"/>
<dbReference type="SUPFAM" id="SSF52540">
    <property type="entry name" value="P-loop containing nucleoside triphosphate hydrolases"/>
    <property type="match status" value="1"/>
</dbReference>
<organism evidence="2 3">
    <name type="scientific">Dendrosporobacter quercicolus</name>
    <dbReference type="NCBI Taxonomy" id="146817"/>
    <lineage>
        <taxon>Bacteria</taxon>
        <taxon>Bacillati</taxon>
        <taxon>Bacillota</taxon>
        <taxon>Negativicutes</taxon>
        <taxon>Selenomonadales</taxon>
        <taxon>Sporomusaceae</taxon>
        <taxon>Dendrosporobacter</taxon>
    </lineage>
</organism>
<keyword evidence="1" id="KW-0547">Nucleotide-binding</keyword>
<gene>
    <name evidence="2" type="ORF">SAMN04488502_10269</name>
</gene>
<reference evidence="2 3" key="1">
    <citation type="submission" date="2016-10" db="EMBL/GenBank/DDBJ databases">
        <authorList>
            <person name="de Groot N.N."/>
        </authorList>
    </citation>
    <scope>NUCLEOTIDE SEQUENCE [LARGE SCALE GENOMIC DNA]</scope>
    <source>
        <strain evidence="2 3">DSM 1736</strain>
    </source>
</reference>
<dbReference type="GO" id="GO:0005524">
    <property type="term" value="F:ATP binding"/>
    <property type="evidence" value="ECO:0007669"/>
    <property type="project" value="UniProtKB-UniRule"/>
</dbReference>
<dbReference type="PANTHER" id="PTHR40453">
    <property type="entry name" value="PROTEIN YOEF"/>
    <property type="match status" value="1"/>
</dbReference>
<sequence length="148" mass="15633">MKKVMLVGAVGAGKTSLIHALNNNESQADKTSSIYFHDGAIDTPGEYAQIPRFYSALLVTAVESEMVIVVQDATQSRAVLPPGFAGMFTRPVIGVVTKTDLPSANRDKAVACLREAGVKQPVFFVSALTGEGLKELADYLAEGGCKGE</sequence>